<dbReference type="InterPro" id="IPR006501">
    <property type="entry name" value="Pectinesterase_inhib_dom"/>
</dbReference>
<evidence type="ECO:0000256" key="1">
    <source>
        <dbReference type="ARBA" id="ARBA00022729"/>
    </source>
</evidence>
<dbReference type="NCBIfam" id="TIGR01614">
    <property type="entry name" value="PME_inhib"/>
    <property type="match status" value="1"/>
</dbReference>
<evidence type="ECO:0000313" key="7">
    <source>
        <dbReference type="Proteomes" id="UP001064489"/>
    </source>
</evidence>
<feature type="domain" description="Pectinesterase inhibitor" evidence="5">
    <location>
        <begin position="33"/>
        <end position="168"/>
    </location>
</feature>
<dbReference type="InterPro" id="IPR035513">
    <property type="entry name" value="Invertase/methylesterase_inhib"/>
</dbReference>
<comment type="caution">
    <text evidence="6">The sequence shown here is derived from an EMBL/GenBank/DDBJ whole genome shotgun (WGS) entry which is preliminary data.</text>
</comment>
<evidence type="ECO:0000313" key="6">
    <source>
        <dbReference type="EMBL" id="KAI9185525.1"/>
    </source>
</evidence>
<dbReference type="GO" id="GO:0004857">
    <property type="term" value="F:enzyme inhibitor activity"/>
    <property type="evidence" value="ECO:0007669"/>
    <property type="project" value="InterPro"/>
</dbReference>
<evidence type="ECO:0000256" key="4">
    <source>
        <dbReference type="SAM" id="SignalP"/>
    </source>
</evidence>
<dbReference type="SUPFAM" id="SSF101148">
    <property type="entry name" value="Plant invertase/pectin methylesterase inhibitor"/>
    <property type="match status" value="1"/>
</dbReference>
<accession>A0AAD5J8D7</accession>
<comment type="similarity">
    <text evidence="3">Belongs to the PMEI family.</text>
</comment>
<dbReference type="Pfam" id="PF04043">
    <property type="entry name" value="PMEI"/>
    <property type="match status" value="1"/>
</dbReference>
<dbReference type="Proteomes" id="UP001064489">
    <property type="component" value="Chromosome 3"/>
</dbReference>
<dbReference type="Gene3D" id="1.20.140.40">
    <property type="entry name" value="Invertase/pectin methylesterase inhibitor family protein"/>
    <property type="match status" value="1"/>
</dbReference>
<organism evidence="6 7">
    <name type="scientific">Acer negundo</name>
    <name type="common">Box elder</name>
    <dbReference type="NCBI Taxonomy" id="4023"/>
    <lineage>
        <taxon>Eukaryota</taxon>
        <taxon>Viridiplantae</taxon>
        <taxon>Streptophyta</taxon>
        <taxon>Embryophyta</taxon>
        <taxon>Tracheophyta</taxon>
        <taxon>Spermatophyta</taxon>
        <taxon>Magnoliopsida</taxon>
        <taxon>eudicotyledons</taxon>
        <taxon>Gunneridae</taxon>
        <taxon>Pentapetalae</taxon>
        <taxon>rosids</taxon>
        <taxon>malvids</taxon>
        <taxon>Sapindales</taxon>
        <taxon>Sapindaceae</taxon>
        <taxon>Hippocastanoideae</taxon>
        <taxon>Acereae</taxon>
        <taxon>Acer</taxon>
    </lineage>
</organism>
<dbReference type="PANTHER" id="PTHR35357">
    <property type="entry name" value="OS02G0537100 PROTEIN"/>
    <property type="match status" value="1"/>
</dbReference>
<feature type="chain" id="PRO_5042014437" description="Pectinesterase inhibitor domain-containing protein" evidence="4">
    <location>
        <begin position="24"/>
        <end position="180"/>
    </location>
</feature>
<name>A0AAD5J8D7_ACENE</name>
<evidence type="ECO:0000256" key="3">
    <source>
        <dbReference type="ARBA" id="ARBA00038471"/>
    </source>
</evidence>
<reference evidence="6" key="2">
    <citation type="submission" date="2023-02" db="EMBL/GenBank/DDBJ databases">
        <authorList>
            <person name="Swenson N.G."/>
            <person name="Wegrzyn J.L."/>
            <person name="Mcevoy S.L."/>
        </authorList>
    </citation>
    <scope>NUCLEOTIDE SEQUENCE</scope>
    <source>
        <strain evidence="6">91603</strain>
        <tissue evidence="6">Leaf</tissue>
    </source>
</reference>
<feature type="signal peptide" evidence="4">
    <location>
        <begin position="1"/>
        <end position="23"/>
    </location>
</feature>
<keyword evidence="7" id="KW-1185">Reference proteome</keyword>
<evidence type="ECO:0000259" key="5">
    <source>
        <dbReference type="SMART" id="SM00856"/>
    </source>
</evidence>
<dbReference type="SMART" id="SM00856">
    <property type="entry name" value="PMEI"/>
    <property type="match status" value="1"/>
</dbReference>
<proteinExistence type="inferred from homology"/>
<reference evidence="6" key="1">
    <citation type="journal article" date="2022" name="Plant J.">
        <title>Strategies of tolerance reflected in two North American maple genomes.</title>
        <authorList>
            <person name="McEvoy S.L."/>
            <person name="Sezen U.U."/>
            <person name="Trouern-Trend A."/>
            <person name="McMahon S.M."/>
            <person name="Schaberg P.G."/>
            <person name="Yang J."/>
            <person name="Wegrzyn J.L."/>
            <person name="Swenson N.G."/>
        </authorList>
    </citation>
    <scope>NUCLEOTIDE SEQUENCE</scope>
    <source>
        <strain evidence="6">91603</strain>
    </source>
</reference>
<evidence type="ECO:0000256" key="2">
    <source>
        <dbReference type="ARBA" id="ARBA00023157"/>
    </source>
</evidence>
<dbReference type="CDD" id="cd14859">
    <property type="entry name" value="PMEI_like"/>
    <property type="match status" value="1"/>
</dbReference>
<gene>
    <name evidence="6" type="ORF">LWI28_008128</name>
</gene>
<dbReference type="EMBL" id="JAJSOW010000100">
    <property type="protein sequence ID" value="KAI9185525.1"/>
    <property type="molecule type" value="Genomic_DNA"/>
</dbReference>
<keyword evidence="2" id="KW-1015">Disulfide bond</keyword>
<dbReference type="AlphaFoldDB" id="A0AAD5J8D7"/>
<protein>
    <recommendedName>
        <fullName evidence="5">Pectinesterase inhibitor domain-containing protein</fullName>
    </recommendedName>
</protein>
<sequence>MSTSFIFFIFFIIFFSSNHLSYADDDKTVTKNNTTQLVDGVCKKTNNYSFCVKALYTDPRTPNADAYTLAYISFGLAYDTVNDTRSLIIDLLKNKNNSTRDALKRCLKDYNKATEALEKSFNDLDSETFFNLPDYANTASRSAQDCDAHYKPLPSKTITSLCQICVVVANIFNIPGSSLV</sequence>
<keyword evidence="1 4" id="KW-0732">Signal</keyword>
<dbReference type="PANTHER" id="PTHR35357:SF8">
    <property type="entry name" value="OS01G0111000 PROTEIN"/>
    <property type="match status" value="1"/>
</dbReference>